<feature type="signal peptide" evidence="3">
    <location>
        <begin position="1"/>
        <end position="23"/>
    </location>
</feature>
<comment type="subcellular location">
    <subcellularLocation>
        <location evidence="1">Membrane</location>
    </subcellularLocation>
</comment>
<evidence type="ECO:0000256" key="3">
    <source>
        <dbReference type="SAM" id="SignalP"/>
    </source>
</evidence>
<dbReference type="EMBL" id="JAFNAA010000009">
    <property type="protein sequence ID" value="MBO1108587.1"/>
    <property type="molecule type" value="Genomic_DNA"/>
</dbReference>
<organism evidence="5 6">
    <name type="scientific">Plesiomonas shigelloides</name>
    <name type="common">Aeromonas shigelloides</name>
    <dbReference type="NCBI Taxonomy" id="703"/>
    <lineage>
        <taxon>Bacteria</taxon>
        <taxon>Pseudomonadati</taxon>
        <taxon>Pseudomonadota</taxon>
        <taxon>Gammaproteobacteria</taxon>
        <taxon>Enterobacterales</taxon>
        <taxon>Enterobacteriaceae</taxon>
        <taxon>Plesiomonas</taxon>
    </lineage>
</organism>
<dbReference type="GO" id="GO:0019867">
    <property type="term" value="C:outer membrane"/>
    <property type="evidence" value="ECO:0007669"/>
    <property type="project" value="InterPro"/>
</dbReference>
<evidence type="ECO:0000256" key="1">
    <source>
        <dbReference type="ARBA" id="ARBA00004370"/>
    </source>
</evidence>
<protein>
    <submittedName>
        <fullName evidence="5">BamA/TamA family outer membrane protein</fullName>
    </submittedName>
</protein>
<comment type="caution">
    <text evidence="5">The sequence shown here is derived from an EMBL/GenBank/DDBJ whole genome shotgun (WGS) entry which is preliminary data.</text>
</comment>
<dbReference type="AlphaFoldDB" id="A0A8I1W665"/>
<dbReference type="InterPro" id="IPR000184">
    <property type="entry name" value="Bac_surfAg_D15"/>
</dbReference>
<name>A0A8I1W665_PLESH</name>
<accession>A0A8I1W665</accession>
<keyword evidence="2" id="KW-0472">Membrane</keyword>
<evidence type="ECO:0000313" key="5">
    <source>
        <dbReference type="EMBL" id="MBO1108587.1"/>
    </source>
</evidence>
<feature type="chain" id="PRO_5034679134" evidence="3">
    <location>
        <begin position="24"/>
        <end position="374"/>
    </location>
</feature>
<evidence type="ECO:0000259" key="4">
    <source>
        <dbReference type="Pfam" id="PF01103"/>
    </source>
</evidence>
<evidence type="ECO:0000256" key="2">
    <source>
        <dbReference type="ARBA" id="ARBA00023136"/>
    </source>
</evidence>
<dbReference type="Gene3D" id="2.40.160.50">
    <property type="entry name" value="membrane protein fhac: a member of the omp85/tpsb transporter family"/>
    <property type="match status" value="1"/>
</dbReference>
<dbReference type="Proteomes" id="UP000664658">
    <property type="component" value="Unassembled WGS sequence"/>
</dbReference>
<sequence length="374" mass="41495">MMRQTHFSLLMLSTLLMTPPLYAAQWVDSLLEDLGSSETVDESKLIDWGVLPGPFYNPEMGVGIGAAAIGLYRVDKQDRDTQYSTLSFTGFASSTGAFGVGFENNTFLQQDAWRLFLKGAVKNVPTSFWGIGYAAGSQDSNKREYTAKALELTPELAYQVAPDLYAALGGSLVRLSTESDEPLFTALPGGERNQSIGVSARLSYDSRDFLPNPYRGQVASVKYTRYLPALGSDADFSTVEARYSYYWQLSARTILASEVYGYFTHGDVPWNQLAQLGSDKRMRGYYEGQYTDRNLLTTQLELRQQLSGRHGVALWVGAGTVTAHARELLGAEAHWLPNAGVGYRFAFKPRVNIRLDWGVGRNTSGFYFQVNEAF</sequence>
<evidence type="ECO:0000313" key="6">
    <source>
        <dbReference type="Proteomes" id="UP000664658"/>
    </source>
</evidence>
<proteinExistence type="predicted"/>
<gene>
    <name evidence="5" type="ORF">J2R62_10160</name>
</gene>
<keyword evidence="3" id="KW-0732">Signal</keyword>
<reference evidence="5" key="1">
    <citation type="submission" date="2021-03" db="EMBL/GenBank/DDBJ databases">
        <title>Plesiomonas shigelloides zfcc0051, isolated from zebrafish feces.</title>
        <authorList>
            <person name="Vanderhoek Z."/>
            <person name="Gaulke C."/>
        </authorList>
    </citation>
    <scope>NUCLEOTIDE SEQUENCE</scope>
    <source>
        <strain evidence="5">Zfcc0051</strain>
    </source>
</reference>
<feature type="domain" description="Bacterial surface antigen (D15)" evidence="4">
    <location>
        <begin position="97"/>
        <end position="374"/>
    </location>
</feature>
<dbReference type="Pfam" id="PF01103">
    <property type="entry name" value="Omp85"/>
    <property type="match status" value="1"/>
</dbReference>